<gene>
    <name evidence="4" type="primary">A10p025030.1_BraROA</name>
    <name evidence="4" type="ORF">IGI04_041062</name>
</gene>
<feature type="transmembrane region" description="Helical" evidence="3">
    <location>
        <begin position="44"/>
        <end position="67"/>
    </location>
</feature>
<dbReference type="Proteomes" id="UP000823674">
    <property type="component" value="Chromosome A10"/>
</dbReference>
<feature type="transmembrane region" description="Helical" evidence="3">
    <location>
        <begin position="466"/>
        <end position="490"/>
    </location>
</feature>
<evidence type="ECO:0000313" key="4">
    <source>
        <dbReference type="EMBL" id="KAG5376466.1"/>
    </source>
</evidence>
<comment type="subcellular location">
    <subcellularLocation>
        <location evidence="1">Membrane</location>
    </subcellularLocation>
</comment>
<comment type="caution">
    <text evidence="4">The sequence shown here is derived from an EMBL/GenBank/DDBJ whole genome shotgun (WGS) entry which is preliminary data.</text>
</comment>
<name>A0ABQ7KSJ2_BRACM</name>
<keyword evidence="3" id="KW-1133">Transmembrane helix</keyword>
<evidence type="ECO:0000256" key="3">
    <source>
        <dbReference type="SAM" id="Phobius"/>
    </source>
</evidence>
<proteinExistence type="predicted"/>
<evidence type="ECO:0000313" key="5">
    <source>
        <dbReference type="Proteomes" id="UP000823674"/>
    </source>
</evidence>
<evidence type="ECO:0008006" key="6">
    <source>
        <dbReference type="Google" id="ProtNLM"/>
    </source>
</evidence>
<keyword evidence="3" id="KW-0812">Transmembrane</keyword>
<protein>
    <recommendedName>
        <fullName evidence="6">Late embryogenesis abundant protein LEA-2 subgroup domain-containing protein</fullName>
    </recommendedName>
</protein>
<sequence>MASQNSAHPFGYSTPSDTRRRWWWSRPIATLPAPEDRKATSKELAAYFSPLWGGLLTAIAMFLIFLFTDEADPHAKFSIQSIAISPSTATYHVDFLVRNPSSRYSIYYDDRDASVRFGDVNVAVFKIIRERSYRDHTAFSLAFDAGEVINGTDVELHIKLRGMHERYIDYDEAGHFDITCHIRSKENIEKINCHSGFTHMRMLCTSCGRILQHCQCRRQASTTVSSSADNTAGELTPACCCSCYTGWTIVFYLLFLMFSGKQFMGKAGCYLELFASSVTVSNANANTNISTADWRVGLVAKSPVTRCKISLHTSKSRLLRGDHEVVSGSAPWLDGFGQFFTSDNTYEPVTSVDFKGVEMPGVVGDLVRGYKVEIAVAVKADGKHVFLIVLCGDLPVKLTADPKGNVIGSLLGNMKRCEYVVGDNLNIHYMDSQTTSGNPTSSDTRRRWWWSRPIVTLDHEQTFKEFAVFISPFFAGFFIAVAIYLILLFIDKAHSQSHPKFSIQSITVSPYSTTCHVDFLVKKPSSRYSIYYDVGDASVRFGHTNVDVFNITRKRNSRDHTAFSLDFVAGEVNGTDVVSQELHIKLRGKHKRYVDSTEAGHFDSFKINMAISQCTSCGLNLQHCQCRRQASTTTYRRAFDPPIEVTPVCYCGCYSCWSIVVVLVFLFLSGKLFGEGGCYLELFAHSVSVSNTNVNANISTADWRVGLVAMSPVTGCKISFHTIKSRLLRGEEVVSETSPSVDGFGQVVTSDKTDGPVITVDFNGVVTPGIISDVVRGYRVEIVAGVDSDGFLMVLCGDLPLKFTADPAGNVIGSLLGNMKRCDYVFEDNLNIHV</sequence>
<organism evidence="4 5">
    <name type="scientific">Brassica rapa subsp. trilocularis</name>
    <dbReference type="NCBI Taxonomy" id="1813537"/>
    <lineage>
        <taxon>Eukaryota</taxon>
        <taxon>Viridiplantae</taxon>
        <taxon>Streptophyta</taxon>
        <taxon>Embryophyta</taxon>
        <taxon>Tracheophyta</taxon>
        <taxon>Spermatophyta</taxon>
        <taxon>Magnoliopsida</taxon>
        <taxon>eudicotyledons</taxon>
        <taxon>Gunneridae</taxon>
        <taxon>Pentapetalae</taxon>
        <taxon>rosids</taxon>
        <taxon>malvids</taxon>
        <taxon>Brassicales</taxon>
        <taxon>Brassicaceae</taxon>
        <taxon>Brassiceae</taxon>
        <taxon>Brassica</taxon>
    </lineage>
</organism>
<keyword evidence="2 3" id="KW-0472">Membrane</keyword>
<feature type="transmembrane region" description="Helical" evidence="3">
    <location>
        <begin position="645"/>
        <end position="668"/>
    </location>
</feature>
<dbReference type="PANTHER" id="PTHR31415">
    <property type="entry name" value="OS05G0367900 PROTEIN"/>
    <property type="match status" value="1"/>
</dbReference>
<accession>A0ABQ7KSJ2</accession>
<dbReference type="PANTHER" id="PTHR31415:SF172">
    <property type="entry name" value="TRANSMEMBRANE PROTEIN"/>
    <property type="match status" value="1"/>
</dbReference>
<evidence type="ECO:0000256" key="1">
    <source>
        <dbReference type="ARBA" id="ARBA00004370"/>
    </source>
</evidence>
<dbReference type="EMBL" id="JADBGQ010000010">
    <property type="protein sequence ID" value="KAG5376466.1"/>
    <property type="molecule type" value="Genomic_DNA"/>
</dbReference>
<dbReference type="InterPro" id="IPR044839">
    <property type="entry name" value="NDR1-like"/>
</dbReference>
<reference evidence="4 5" key="1">
    <citation type="submission" date="2021-03" db="EMBL/GenBank/DDBJ databases">
        <authorList>
            <person name="King G.J."/>
            <person name="Bancroft I."/>
            <person name="Baten A."/>
            <person name="Bloomfield J."/>
            <person name="Borpatragohain P."/>
            <person name="He Z."/>
            <person name="Irish N."/>
            <person name="Irwin J."/>
            <person name="Liu K."/>
            <person name="Mauleon R.P."/>
            <person name="Moore J."/>
            <person name="Morris R."/>
            <person name="Ostergaard L."/>
            <person name="Wang B."/>
            <person name="Wells R."/>
        </authorList>
    </citation>
    <scope>NUCLEOTIDE SEQUENCE [LARGE SCALE GENOMIC DNA]</scope>
    <source>
        <strain evidence="4">R-o-18</strain>
        <tissue evidence="4">Leaf</tissue>
    </source>
</reference>
<evidence type="ECO:0000256" key="2">
    <source>
        <dbReference type="ARBA" id="ARBA00023136"/>
    </source>
</evidence>
<keyword evidence="5" id="KW-1185">Reference proteome</keyword>